<sequence>MKSFATAALLSLSVMAGAQAADTTPTRAQVQAELEQAKASGQYTFGEEGYPVIVSHGASLSSAQVQDELAQARNAGQMASSEQAYPPVTAVSAATPDRAHVRAELEQARDAGLVTFGNLDYPPTHG</sequence>
<protein>
    <recommendedName>
        <fullName evidence="4">Lipoprotein</fullName>
    </recommendedName>
</protein>
<proteinExistence type="predicted"/>
<evidence type="ECO:0008006" key="4">
    <source>
        <dbReference type="Google" id="ProtNLM"/>
    </source>
</evidence>
<dbReference type="AlphaFoldDB" id="A0A157RTE9"/>
<dbReference type="Pfam" id="PF13663">
    <property type="entry name" value="DUF4148"/>
    <property type="match status" value="3"/>
</dbReference>
<keyword evidence="1" id="KW-0732">Signal</keyword>
<organism evidence="2 3">
    <name type="scientific">Bordetella trematum</name>
    <dbReference type="NCBI Taxonomy" id="123899"/>
    <lineage>
        <taxon>Bacteria</taxon>
        <taxon>Pseudomonadati</taxon>
        <taxon>Pseudomonadota</taxon>
        <taxon>Betaproteobacteria</taxon>
        <taxon>Burkholderiales</taxon>
        <taxon>Alcaligenaceae</taxon>
        <taxon>Bordetella</taxon>
    </lineage>
</organism>
<feature type="chain" id="PRO_5009816715" description="Lipoprotein" evidence="1">
    <location>
        <begin position="21"/>
        <end position="126"/>
    </location>
</feature>
<dbReference type="GeneID" id="56591363"/>
<evidence type="ECO:0000256" key="1">
    <source>
        <dbReference type="SAM" id="SignalP"/>
    </source>
</evidence>
<dbReference type="InterPro" id="IPR025421">
    <property type="entry name" value="DUF4148"/>
</dbReference>
<dbReference type="eggNOG" id="ENOG5033M6C">
    <property type="taxonomic scope" value="Bacteria"/>
</dbReference>
<reference evidence="2 3" key="1">
    <citation type="submission" date="2016-04" db="EMBL/GenBank/DDBJ databases">
        <authorList>
            <consortium name="Pathogen Informatics"/>
        </authorList>
    </citation>
    <scope>NUCLEOTIDE SEQUENCE [LARGE SCALE GENOMIC DNA]</scope>
    <source>
        <strain evidence="2 3">H044680328</strain>
    </source>
</reference>
<keyword evidence="3" id="KW-1185">Reference proteome</keyword>
<evidence type="ECO:0000313" key="3">
    <source>
        <dbReference type="Proteomes" id="UP000076825"/>
    </source>
</evidence>
<dbReference type="OrthoDB" id="8777858at2"/>
<feature type="signal peptide" evidence="1">
    <location>
        <begin position="1"/>
        <end position="20"/>
    </location>
</feature>
<dbReference type="PATRIC" id="fig|123899.6.peg.1323"/>
<dbReference type="KEGG" id="btrm:SAMEA390648701345"/>
<name>A0A157RTE9_9BORD</name>
<accession>A0A157RTE9</accession>
<dbReference type="Proteomes" id="UP000076825">
    <property type="component" value="Chromosome 1"/>
</dbReference>
<dbReference type="RefSeq" id="WP_081976986.1">
    <property type="nucleotide sequence ID" value="NZ_CP016340.1"/>
</dbReference>
<gene>
    <name evidence="2" type="ORF">SAMEA3906487_01345</name>
</gene>
<dbReference type="EMBL" id="LT546645">
    <property type="protein sequence ID" value="SAI68609.1"/>
    <property type="molecule type" value="Genomic_DNA"/>
</dbReference>
<evidence type="ECO:0000313" key="2">
    <source>
        <dbReference type="EMBL" id="SAI68609.1"/>
    </source>
</evidence>